<organism evidence="1 2">
    <name type="scientific">Segatella oris</name>
    <dbReference type="NCBI Taxonomy" id="28135"/>
    <lineage>
        <taxon>Bacteria</taxon>
        <taxon>Pseudomonadati</taxon>
        <taxon>Bacteroidota</taxon>
        <taxon>Bacteroidia</taxon>
        <taxon>Bacteroidales</taxon>
        <taxon>Prevotellaceae</taxon>
        <taxon>Segatella</taxon>
    </lineage>
</organism>
<dbReference type="EMBL" id="LR134384">
    <property type="protein sequence ID" value="VEH16229.1"/>
    <property type="molecule type" value="Genomic_DNA"/>
</dbReference>
<name>A0A448L8D1_9BACT</name>
<protein>
    <submittedName>
        <fullName evidence="1">Uncharacterized protein</fullName>
    </submittedName>
</protein>
<dbReference type="Proteomes" id="UP000274578">
    <property type="component" value="Chromosome 1"/>
</dbReference>
<dbReference type="KEGG" id="poc:NCTC13071_02252"/>
<evidence type="ECO:0000313" key="2">
    <source>
        <dbReference type="Proteomes" id="UP000274578"/>
    </source>
</evidence>
<gene>
    <name evidence="1" type="ORF">NCTC13071_02252</name>
</gene>
<sequence length="29" mass="3312">MNYETGPKLAYLQPSGSLMKTERNLKEVL</sequence>
<reference evidence="1 2" key="1">
    <citation type="submission" date="2018-12" db="EMBL/GenBank/DDBJ databases">
        <authorList>
            <consortium name="Pathogen Informatics"/>
        </authorList>
    </citation>
    <scope>NUCLEOTIDE SEQUENCE [LARGE SCALE GENOMIC DNA]</scope>
    <source>
        <strain evidence="1 2">NCTC13071</strain>
    </source>
</reference>
<evidence type="ECO:0000313" key="1">
    <source>
        <dbReference type="EMBL" id="VEH16229.1"/>
    </source>
</evidence>
<proteinExistence type="predicted"/>
<dbReference type="AlphaFoldDB" id="A0A448L8D1"/>
<accession>A0A448L8D1</accession>